<name>A0ABR1RLC1_9PEZI</name>
<dbReference type="EMBL" id="JAQQWI010000013">
    <property type="protein sequence ID" value="KAK8013717.1"/>
    <property type="molecule type" value="Genomic_DNA"/>
</dbReference>
<dbReference type="InterPro" id="IPR011009">
    <property type="entry name" value="Kinase-like_dom_sf"/>
</dbReference>
<comment type="caution">
    <text evidence="1">The sequence shown here is derived from an EMBL/GenBank/DDBJ whole genome shotgun (WGS) entry which is preliminary data.</text>
</comment>
<dbReference type="SUPFAM" id="SSF56112">
    <property type="entry name" value="Protein kinase-like (PK-like)"/>
    <property type="match status" value="1"/>
</dbReference>
<evidence type="ECO:0008006" key="3">
    <source>
        <dbReference type="Google" id="ProtNLM"/>
    </source>
</evidence>
<keyword evidence="2" id="KW-1185">Reference proteome</keyword>
<accession>A0ABR1RLC1</accession>
<evidence type="ECO:0000313" key="2">
    <source>
        <dbReference type="Proteomes" id="UP001396898"/>
    </source>
</evidence>
<gene>
    <name evidence="1" type="ORF">PG991_009310</name>
</gene>
<proteinExistence type="predicted"/>
<dbReference type="Proteomes" id="UP001396898">
    <property type="component" value="Unassembled WGS sequence"/>
</dbReference>
<evidence type="ECO:0000313" key="1">
    <source>
        <dbReference type="EMBL" id="KAK8013717.1"/>
    </source>
</evidence>
<organism evidence="1 2">
    <name type="scientific">Apiospora marii</name>
    <dbReference type="NCBI Taxonomy" id="335849"/>
    <lineage>
        <taxon>Eukaryota</taxon>
        <taxon>Fungi</taxon>
        <taxon>Dikarya</taxon>
        <taxon>Ascomycota</taxon>
        <taxon>Pezizomycotina</taxon>
        <taxon>Sordariomycetes</taxon>
        <taxon>Xylariomycetidae</taxon>
        <taxon>Amphisphaeriales</taxon>
        <taxon>Apiosporaceae</taxon>
        <taxon>Apiospora</taxon>
    </lineage>
</organism>
<sequence length="273" mass="30625">MITYMVDSANLLNTHCFTSARPKSDSSSEVVETQHSAPTRQYCSQACLLGLKKGGTSTKAALMCSCIVTRAEVVGRHPITADQFTRLVGERLRQNPYQDCSALDGWGKRGAIGVLFRLELKPYGYTFVGKGTLSDNLEHLQHECRVYARLDTLRGYVVPVHLGLVQLDKGYVLPGGKRAVHMMFMYWGGETAADAGIETADLKAQWHRSSRDVWAVGVDHRDERDANLLWNAERHRVMLIDFDRAVPGRFLNIGNSLRHPGRRGNVWMIRVIL</sequence>
<protein>
    <recommendedName>
        <fullName evidence="3">Protein kinase domain-containing protein</fullName>
    </recommendedName>
</protein>
<reference evidence="1 2" key="1">
    <citation type="submission" date="2023-01" db="EMBL/GenBank/DDBJ databases">
        <title>Analysis of 21 Apiospora genomes using comparative genomics revels a genus with tremendous synthesis potential of carbohydrate active enzymes and secondary metabolites.</title>
        <authorList>
            <person name="Sorensen T."/>
        </authorList>
    </citation>
    <scope>NUCLEOTIDE SEQUENCE [LARGE SCALE GENOMIC DNA]</scope>
    <source>
        <strain evidence="1 2">CBS 20057</strain>
    </source>
</reference>